<comment type="similarity">
    <text evidence="1 8">Belongs to the copper/topaquinone oxidase family.</text>
</comment>
<feature type="signal peptide" evidence="9">
    <location>
        <begin position="1"/>
        <end position="19"/>
    </location>
</feature>
<comment type="cofactor">
    <cofactor evidence="8">
        <name>Cu cation</name>
        <dbReference type="ChEBI" id="CHEBI:23378"/>
    </cofactor>
    <text evidence="8">Contains 1 topaquinone per subunit.</text>
</comment>
<evidence type="ECO:0000313" key="11">
    <source>
        <dbReference type="EMBL" id="KAJ8606333.1"/>
    </source>
</evidence>
<dbReference type="EC" id="1.4.3.-" evidence="8"/>
<keyword evidence="12" id="KW-1185">Reference proteome</keyword>
<evidence type="ECO:0000256" key="4">
    <source>
        <dbReference type="ARBA" id="ARBA00023002"/>
    </source>
</evidence>
<keyword evidence="4 8" id="KW-0560">Oxidoreductase</keyword>
<evidence type="ECO:0000256" key="8">
    <source>
        <dbReference type="RuleBase" id="RU000672"/>
    </source>
</evidence>
<dbReference type="InterPro" id="IPR049948">
    <property type="entry name" value="Cu_Am_ox_TPQ-bd"/>
</dbReference>
<dbReference type="Gene3D" id="2.70.98.20">
    <property type="entry name" value="Copper amine oxidase, catalytic domain"/>
    <property type="match status" value="1"/>
</dbReference>
<proteinExistence type="inferred from homology"/>
<comment type="PTM">
    <text evidence="7 8">Topaquinone (TPQ) is generated by copper-dependent autoxidation of a specific tyrosyl residue.</text>
</comment>
<organism evidence="11 12">
    <name type="scientific">Chrysophaeum taylorii</name>
    <dbReference type="NCBI Taxonomy" id="2483200"/>
    <lineage>
        <taxon>Eukaryota</taxon>
        <taxon>Sar</taxon>
        <taxon>Stramenopiles</taxon>
        <taxon>Ochrophyta</taxon>
        <taxon>Pelagophyceae</taxon>
        <taxon>Pelagomonadales</taxon>
        <taxon>Pelagomonadaceae</taxon>
        <taxon>Chrysophaeum</taxon>
    </lineage>
</organism>
<dbReference type="SUPFAM" id="SSF54416">
    <property type="entry name" value="Amine oxidase N-terminal region"/>
    <property type="match status" value="1"/>
</dbReference>
<dbReference type="PROSITE" id="PS01164">
    <property type="entry name" value="COPPER_AMINE_OXID_1"/>
    <property type="match status" value="1"/>
</dbReference>
<evidence type="ECO:0000256" key="6">
    <source>
        <dbReference type="PIRSR" id="PIRSR600269-50"/>
    </source>
</evidence>
<dbReference type="GO" id="GO:0008131">
    <property type="term" value="F:primary methylamine oxidase activity"/>
    <property type="evidence" value="ECO:0007669"/>
    <property type="project" value="InterPro"/>
</dbReference>
<keyword evidence="9" id="KW-0732">Signal</keyword>
<dbReference type="SUPFAM" id="SSF49998">
    <property type="entry name" value="Amine oxidase catalytic domain"/>
    <property type="match status" value="1"/>
</dbReference>
<dbReference type="InterPro" id="IPR016182">
    <property type="entry name" value="Cu_amine_oxidase_N-reg"/>
</dbReference>
<name>A0AAD7UIT7_9STRA</name>
<dbReference type="InterPro" id="IPR015798">
    <property type="entry name" value="Cu_amine_oxidase_C"/>
</dbReference>
<feature type="active site" description="Proton acceptor" evidence="6">
    <location>
        <position position="356"/>
    </location>
</feature>
<evidence type="ECO:0000256" key="7">
    <source>
        <dbReference type="PIRSR" id="PIRSR600269-51"/>
    </source>
</evidence>
<feature type="modified residue" description="2',4',5'-topaquinone" evidence="7">
    <location>
        <position position="448"/>
    </location>
</feature>
<feature type="active site" description="Schiff-base intermediate with substrate; via topaquinone" evidence="6">
    <location>
        <position position="448"/>
    </location>
</feature>
<comment type="caution">
    <text evidence="11">The sequence shown here is derived from an EMBL/GenBank/DDBJ whole genome shotgun (WGS) entry which is preliminary data.</text>
</comment>
<dbReference type="EMBL" id="JAQMWT010000279">
    <property type="protein sequence ID" value="KAJ8606333.1"/>
    <property type="molecule type" value="Genomic_DNA"/>
</dbReference>
<dbReference type="InterPro" id="IPR036460">
    <property type="entry name" value="Cu_amine_oxidase_C_sf"/>
</dbReference>
<dbReference type="PRINTS" id="PR00766">
    <property type="entry name" value="CUDAOXIDASE"/>
</dbReference>
<dbReference type="GO" id="GO:0009308">
    <property type="term" value="P:amine metabolic process"/>
    <property type="evidence" value="ECO:0007669"/>
    <property type="project" value="UniProtKB-UniRule"/>
</dbReference>
<dbReference type="GO" id="GO:0048038">
    <property type="term" value="F:quinone binding"/>
    <property type="evidence" value="ECO:0007669"/>
    <property type="project" value="InterPro"/>
</dbReference>
<evidence type="ECO:0000313" key="12">
    <source>
        <dbReference type="Proteomes" id="UP001230188"/>
    </source>
</evidence>
<reference evidence="11" key="1">
    <citation type="submission" date="2023-01" db="EMBL/GenBank/DDBJ databases">
        <title>Metagenome sequencing of chrysophaentin producing Chrysophaeum taylorii.</title>
        <authorList>
            <person name="Davison J."/>
            <person name="Bewley C."/>
        </authorList>
    </citation>
    <scope>NUCLEOTIDE SEQUENCE</scope>
    <source>
        <strain evidence="11">NIES-1699</strain>
    </source>
</reference>
<feature type="domain" description="Copper amine oxidase catalytic" evidence="10">
    <location>
        <begin position="298"/>
        <end position="687"/>
    </location>
</feature>
<accession>A0AAD7UIT7</accession>
<gene>
    <name evidence="11" type="ORF">CTAYLR_010605</name>
</gene>
<evidence type="ECO:0000256" key="1">
    <source>
        <dbReference type="ARBA" id="ARBA00007983"/>
    </source>
</evidence>
<dbReference type="PANTHER" id="PTHR10638">
    <property type="entry name" value="COPPER AMINE OXIDASE"/>
    <property type="match status" value="1"/>
</dbReference>
<dbReference type="Gene3D" id="3.10.450.40">
    <property type="match status" value="1"/>
</dbReference>
<evidence type="ECO:0000259" key="10">
    <source>
        <dbReference type="Pfam" id="PF01179"/>
    </source>
</evidence>
<evidence type="ECO:0000256" key="3">
    <source>
        <dbReference type="ARBA" id="ARBA00022772"/>
    </source>
</evidence>
<sequence>MLVVGGFVLGVLVRSLVIGETREGETRGNGKFLSYSARHEMLFFELSSEEVVEIAEFVRKMLPSETSLRGETVLTKNYLSGTSAVELLPVPKEEAVAYLRGGGPRPPRLAKVTVLRGGMDVTEFRVDLKEGLIEPTSSYPFAKRPYDMGETSFLPLVEATVAQLKPLLEASFGSISVMMPFAFNDISSTRESRVSTVRFFWVPENFQAMWLHPYPLSFRIAQTSPDPEEWPEPYDFYYCGHGPLSLPELLDIPRWRRCEVRIDDRVNGNKGDWDIPGPTCGPSTWDKQRATTTKRKKNGAFVNWMDWEFAATVKPSTGLAIYDIHFKGKSVAYEISLAEAAALYSGVDSDQVFYLDSAYSMTQLSGDLIETLDCPSGAEIVYAPKWVFFENGGFESDPARAFPFKAACIFETIEDETLWRHTTFVTGKADGVRGRALAVRAVATVGNYDYITQMAFRLDGSIVCALKFGGFMETRYSEPGESILGEIVHDRLAAPLHSHFASFKVDLDVLGTSNSLEKTTVRAGNPTHVPIFDKYPTKWLDREILETETATDGRPLTYYRIINEDHAIGDATPSGYAIWPGPTVPQVLDDDHPFVRTCAFTKRAIVVTRRKDQEPRCTSIYDLYAPAHPTVTLDMFLQDEEPIRNTDLVAWVNVGKEHITRTEDLPLISSTFGAHFTLLPWNIFDKHAGQDISRDISAGRRCEDST</sequence>
<protein>
    <recommendedName>
        <fullName evidence="8">Amine oxidase</fullName>
        <ecNumber evidence="8">1.4.3.-</ecNumber>
    </recommendedName>
</protein>
<evidence type="ECO:0000256" key="2">
    <source>
        <dbReference type="ARBA" id="ARBA00022723"/>
    </source>
</evidence>
<feature type="chain" id="PRO_5041978123" description="Amine oxidase" evidence="9">
    <location>
        <begin position="20"/>
        <end position="706"/>
    </location>
</feature>
<dbReference type="Proteomes" id="UP001230188">
    <property type="component" value="Unassembled WGS sequence"/>
</dbReference>
<dbReference type="GO" id="GO:0005886">
    <property type="term" value="C:plasma membrane"/>
    <property type="evidence" value="ECO:0007669"/>
    <property type="project" value="TreeGrafter"/>
</dbReference>
<dbReference type="AlphaFoldDB" id="A0AAD7UIT7"/>
<evidence type="ECO:0000256" key="5">
    <source>
        <dbReference type="ARBA" id="ARBA00023008"/>
    </source>
</evidence>
<keyword evidence="5 8" id="KW-0186">Copper</keyword>
<evidence type="ECO:0000256" key="9">
    <source>
        <dbReference type="SAM" id="SignalP"/>
    </source>
</evidence>
<dbReference type="InterPro" id="IPR000269">
    <property type="entry name" value="Cu_amine_oxidase"/>
</dbReference>
<keyword evidence="2 8" id="KW-0479">Metal-binding</keyword>
<dbReference type="Pfam" id="PF01179">
    <property type="entry name" value="Cu_amine_oxid"/>
    <property type="match status" value="1"/>
</dbReference>
<keyword evidence="3 6" id="KW-0801">TPQ</keyword>
<dbReference type="GO" id="GO:0005507">
    <property type="term" value="F:copper ion binding"/>
    <property type="evidence" value="ECO:0007669"/>
    <property type="project" value="InterPro"/>
</dbReference>
<dbReference type="PANTHER" id="PTHR10638:SF20">
    <property type="entry name" value="AMINE OXIDASE"/>
    <property type="match status" value="1"/>
</dbReference>